<evidence type="ECO:0000313" key="3">
    <source>
        <dbReference type="Proteomes" id="UP001066276"/>
    </source>
</evidence>
<feature type="region of interest" description="Disordered" evidence="1">
    <location>
        <begin position="131"/>
        <end position="219"/>
    </location>
</feature>
<dbReference type="AlphaFoldDB" id="A0AAV7L327"/>
<comment type="caution">
    <text evidence="2">The sequence shown here is derived from an EMBL/GenBank/DDBJ whole genome shotgun (WGS) entry which is preliminary data.</text>
</comment>
<sequence length="242" mass="26060">MLVGAAGPGPGRYKLPPTVGFTNHDYTRFTSPAYSFHGRLSDVMYFKDSSPGPCYFVDPQLTRFGQGGGPAYSMQSRTKVPGFKKTVPGPGVYSPEKAPVLTHQRPPSYTMGTRTRYRVVDPVPAPNSYHLPSVLGSQVPSKASTPSYSVAGRTRSGGYSEDLAQTPGPGHYNSTEPGTYKRRGPAYSMLGRHSAPARSSQTPGPGTHSPERVTATRARAPSFSMGVRHSEFMTPLIVDVSY</sequence>
<evidence type="ECO:0000313" key="2">
    <source>
        <dbReference type="EMBL" id="KAJ1086066.1"/>
    </source>
</evidence>
<dbReference type="GO" id="GO:0005856">
    <property type="term" value="C:cytoskeleton"/>
    <property type="evidence" value="ECO:0007669"/>
    <property type="project" value="TreeGrafter"/>
</dbReference>
<name>A0AAV7L327_PLEWA</name>
<feature type="region of interest" description="Disordered" evidence="1">
    <location>
        <begin position="88"/>
        <end position="110"/>
    </location>
</feature>
<dbReference type="PANTHER" id="PTHR21580">
    <property type="entry name" value="SHIPPO-1-RELATED"/>
    <property type="match status" value="1"/>
</dbReference>
<organism evidence="2 3">
    <name type="scientific">Pleurodeles waltl</name>
    <name type="common">Iberian ribbed newt</name>
    <dbReference type="NCBI Taxonomy" id="8319"/>
    <lineage>
        <taxon>Eukaryota</taxon>
        <taxon>Metazoa</taxon>
        <taxon>Chordata</taxon>
        <taxon>Craniata</taxon>
        <taxon>Vertebrata</taxon>
        <taxon>Euteleostomi</taxon>
        <taxon>Amphibia</taxon>
        <taxon>Batrachia</taxon>
        <taxon>Caudata</taxon>
        <taxon>Salamandroidea</taxon>
        <taxon>Salamandridae</taxon>
        <taxon>Pleurodelinae</taxon>
        <taxon>Pleurodeles</taxon>
    </lineage>
</organism>
<dbReference type="InterPro" id="IPR051291">
    <property type="entry name" value="CIMAP"/>
</dbReference>
<proteinExistence type="predicted"/>
<dbReference type="InterPro" id="IPR010736">
    <property type="entry name" value="SHIPPO-rpt"/>
</dbReference>
<evidence type="ECO:0008006" key="4">
    <source>
        <dbReference type="Google" id="ProtNLM"/>
    </source>
</evidence>
<reference evidence="2" key="1">
    <citation type="journal article" date="2022" name="bioRxiv">
        <title>Sequencing and chromosome-scale assembly of the giantPleurodeles waltlgenome.</title>
        <authorList>
            <person name="Brown T."/>
            <person name="Elewa A."/>
            <person name="Iarovenko S."/>
            <person name="Subramanian E."/>
            <person name="Araus A.J."/>
            <person name="Petzold A."/>
            <person name="Susuki M."/>
            <person name="Suzuki K.-i.T."/>
            <person name="Hayashi T."/>
            <person name="Toyoda A."/>
            <person name="Oliveira C."/>
            <person name="Osipova E."/>
            <person name="Leigh N.D."/>
            <person name="Simon A."/>
            <person name="Yun M.H."/>
        </authorList>
    </citation>
    <scope>NUCLEOTIDE SEQUENCE</scope>
    <source>
        <strain evidence="2">20211129_DDA</strain>
        <tissue evidence="2">Liver</tissue>
    </source>
</reference>
<dbReference type="Pfam" id="PF07004">
    <property type="entry name" value="SHIPPO-rpt"/>
    <property type="match status" value="6"/>
</dbReference>
<accession>A0AAV7L327</accession>
<feature type="compositionally biased region" description="Polar residues" evidence="1">
    <location>
        <begin position="135"/>
        <end position="148"/>
    </location>
</feature>
<dbReference type="Proteomes" id="UP001066276">
    <property type="component" value="Chromosome 12"/>
</dbReference>
<protein>
    <recommendedName>
        <fullName evidence="4">Outer dense fiber protein 3-like protein 2</fullName>
    </recommendedName>
</protein>
<gene>
    <name evidence="2" type="ORF">NDU88_006190</name>
</gene>
<dbReference type="PANTHER" id="PTHR21580:SF57">
    <property type="entry name" value="OUTER DENSE FIBER OF SPERM TAILS 3-LIKE 2-RELATED"/>
    <property type="match status" value="1"/>
</dbReference>
<evidence type="ECO:0000256" key="1">
    <source>
        <dbReference type="SAM" id="MobiDB-lite"/>
    </source>
</evidence>
<dbReference type="EMBL" id="JANPWB010000016">
    <property type="protein sequence ID" value="KAJ1086066.1"/>
    <property type="molecule type" value="Genomic_DNA"/>
</dbReference>
<keyword evidence="3" id="KW-1185">Reference proteome</keyword>